<accession>A0A5M3YPA7</accession>
<evidence type="ECO:0000313" key="2">
    <source>
        <dbReference type="Proteomes" id="UP000452235"/>
    </source>
</evidence>
<dbReference type="InterPro" id="IPR046670">
    <property type="entry name" value="DUF6540"/>
</dbReference>
<dbReference type="VEuPathDB" id="FungiDB:ATEG_04502"/>
<sequence>MPRTIYLTVLSNGARPAHFSVFVPTGDKGETGKVIHVTGNPATGFFLQFKRNYDLATSEYSLYKLIPLSRVDDRYIKDTVGNGQPAEDTIARDRLESVATTVLPPGRSANPFDPSAPNCQDWLRDYVQRLIDEGLVERNAGVVLESAPKVLC</sequence>
<comment type="caution">
    <text evidence="1">The sequence shown here is derived from an EMBL/GenBank/DDBJ whole genome shotgun (WGS) entry which is preliminary data.</text>
</comment>
<dbReference type="EMBL" id="BLJY01000004">
    <property type="protein sequence ID" value="GFF15352.1"/>
    <property type="molecule type" value="Genomic_DNA"/>
</dbReference>
<organism evidence="1 2">
    <name type="scientific">Aspergillus terreus</name>
    <dbReference type="NCBI Taxonomy" id="33178"/>
    <lineage>
        <taxon>Eukaryota</taxon>
        <taxon>Fungi</taxon>
        <taxon>Dikarya</taxon>
        <taxon>Ascomycota</taxon>
        <taxon>Pezizomycotina</taxon>
        <taxon>Eurotiomycetes</taxon>
        <taxon>Eurotiomycetidae</taxon>
        <taxon>Eurotiales</taxon>
        <taxon>Aspergillaceae</taxon>
        <taxon>Aspergillus</taxon>
        <taxon>Aspergillus subgen. Circumdati</taxon>
    </lineage>
</organism>
<dbReference type="OrthoDB" id="2999773at2759"/>
<proteinExistence type="predicted"/>
<reference evidence="1 2" key="1">
    <citation type="submission" date="2020-01" db="EMBL/GenBank/DDBJ databases">
        <title>Aspergillus terreus IFO 6365 whole genome shotgun sequence.</title>
        <authorList>
            <person name="Kanamasa S."/>
            <person name="Takahashi H."/>
        </authorList>
    </citation>
    <scope>NUCLEOTIDE SEQUENCE [LARGE SCALE GENOMIC DNA]</scope>
    <source>
        <strain evidence="1 2">IFO 6365</strain>
    </source>
</reference>
<dbReference type="AlphaFoldDB" id="A0A5M3YPA7"/>
<protein>
    <submittedName>
        <fullName evidence="1">Uncharacterized protein</fullName>
    </submittedName>
</protein>
<keyword evidence="2" id="KW-1185">Reference proteome</keyword>
<evidence type="ECO:0000313" key="1">
    <source>
        <dbReference type="EMBL" id="GFF15352.1"/>
    </source>
</evidence>
<dbReference type="Proteomes" id="UP000452235">
    <property type="component" value="Unassembled WGS sequence"/>
</dbReference>
<gene>
    <name evidence="1" type="ORF">ATEIFO6365_0004047100</name>
</gene>
<name>A0A5M3YPA7_ASPTE</name>
<dbReference type="Pfam" id="PF20174">
    <property type="entry name" value="DUF6540"/>
    <property type="match status" value="1"/>
</dbReference>